<dbReference type="Proteomes" id="UP000531463">
    <property type="component" value="Unassembled WGS sequence"/>
</dbReference>
<reference evidence="2 11" key="4">
    <citation type="submission" date="2018-10" db="EMBL/GenBank/DDBJ databases">
        <authorList>
            <consortium name="NARMS: The National Antimicrobial Resistance Monitoring System"/>
        </authorList>
    </citation>
    <scope>NUCLEOTIDE SEQUENCE [LARGE SCALE GENOMIC DNA]</scope>
    <source>
        <strain evidence="2 11">CVM N17EC1330</strain>
        <strain evidence="3 14">CVM N19EC0510</strain>
    </source>
</reference>
<dbReference type="Proteomes" id="UP000471360">
    <property type="component" value="Unassembled WGS sequence"/>
</dbReference>
<dbReference type="EMBL" id="JAAGYP010000279">
    <property type="protein sequence ID" value="NEN73780.1"/>
    <property type="molecule type" value="Genomic_DNA"/>
</dbReference>
<evidence type="ECO:0000313" key="12">
    <source>
        <dbReference type="Proteomes" id="UP000392867"/>
    </source>
</evidence>
<dbReference type="EMBL" id="AASWKH010000010">
    <property type="protein sequence ID" value="EFH6095347.1"/>
    <property type="molecule type" value="Genomic_DNA"/>
</dbReference>
<feature type="chain" id="PRO_5015072297" evidence="1">
    <location>
        <begin position="18"/>
        <end position="183"/>
    </location>
</feature>
<keyword evidence="1" id="KW-0732">Signal</keyword>
<dbReference type="Proteomes" id="UP000281340">
    <property type="component" value="Unassembled WGS sequence"/>
</dbReference>
<reference evidence="6" key="8">
    <citation type="submission" date="2022-08" db="EMBL/GenBank/DDBJ databases">
        <title>Genome sequencing of human pathogens.</title>
        <authorList>
            <person name="Cao X."/>
        </authorList>
    </citation>
    <scope>NUCLEOTIDE SEQUENCE</scope>
    <source>
        <strain evidence="6">EC16126</strain>
    </source>
</reference>
<dbReference type="OMA" id="IPESVWF"/>
<evidence type="ECO:0000313" key="14">
    <source>
        <dbReference type="Proteomes" id="UP000531463"/>
    </source>
</evidence>
<comment type="caution">
    <text evidence="7">The sequence shown here is derived from an EMBL/GenBank/DDBJ whole genome shotgun (WGS) entry which is preliminary data.</text>
</comment>
<dbReference type="EMBL" id="JANWOR010000466">
    <property type="protein sequence ID" value="MDA4178945.1"/>
    <property type="molecule type" value="Genomic_DNA"/>
</dbReference>
<reference evidence="7 12" key="5">
    <citation type="submission" date="2019-08" db="EMBL/GenBank/DDBJ databases">
        <title>Identification of Water Treatment Resistant and Multidrug Resistant Urinary Pathogenic Escherichia coli in Wastewater.</title>
        <authorList>
            <person name="Neumann N."/>
        </authorList>
    </citation>
    <scope>NUCLEOTIDE SEQUENCE [LARGE SCALE GENOMIC DNA]</scope>
    <source>
        <strain evidence="7 12">WU2356</strain>
    </source>
</reference>
<reference evidence="5" key="6">
    <citation type="submission" date="2020-01" db="EMBL/GenBank/DDBJ databases">
        <authorList>
            <consortium name="NCBI Pathogen Detection Project"/>
        </authorList>
    </citation>
    <scope>NUCLEOTIDE SEQUENCE</scope>
    <source>
        <strain evidence="5">C0382</strain>
    </source>
</reference>
<gene>
    <name evidence="2" type="ORF">D9J61_23695</name>
    <name evidence="9" type="ORF">EAI46_11485</name>
    <name evidence="4" type="ORF">EN85_001551</name>
    <name evidence="7" type="ORF">FVB16_03745</name>
    <name evidence="8" type="ORF">G3W53_27925</name>
    <name evidence="3" type="ORF">GAI89_11855</name>
    <name evidence="5" type="ORF">HIE29_001644</name>
    <name evidence="6" type="ORF">NY836_16390</name>
</gene>
<evidence type="ECO:0000313" key="8">
    <source>
        <dbReference type="EMBL" id="NEN73780.1"/>
    </source>
</evidence>
<dbReference type="Proteomes" id="UP001211064">
    <property type="component" value="Unassembled WGS sequence"/>
</dbReference>
<evidence type="ECO:0000313" key="9">
    <source>
        <dbReference type="EMBL" id="RLY57879.1"/>
    </source>
</evidence>
<reference evidence="8 13" key="7">
    <citation type="submission" date="2020-02" db="EMBL/GenBank/DDBJ databases">
        <authorList>
            <person name="Subbiah M."/>
            <person name="Call D."/>
        </authorList>
    </citation>
    <scope>NUCLEOTIDE SEQUENCE [LARGE SCALE GENOMIC DNA]</scope>
    <source>
        <strain evidence="8 13">8375wB1</strain>
    </source>
</reference>
<evidence type="ECO:0000313" key="6">
    <source>
        <dbReference type="EMBL" id="MDA4178945.1"/>
    </source>
</evidence>
<evidence type="ECO:0000313" key="15">
    <source>
        <dbReference type="Proteomes" id="UP000543257"/>
    </source>
</evidence>
<dbReference type="Proteomes" id="UP000543257">
    <property type="component" value="Unassembled WGS sequence"/>
</dbReference>
<evidence type="ECO:0000313" key="5">
    <source>
        <dbReference type="EMBL" id="HAH7768238.1"/>
    </source>
</evidence>
<protein>
    <submittedName>
        <fullName evidence="7">Uncharacterized protein</fullName>
    </submittedName>
</protein>
<evidence type="ECO:0000313" key="7">
    <source>
        <dbReference type="EMBL" id="MPU47981.1"/>
    </source>
</evidence>
<dbReference type="Proteomes" id="UP000382540">
    <property type="component" value="Unassembled WGS sequence"/>
</dbReference>
<evidence type="ECO:0000313" key="13">
    <source>
        <dbReference type="Proteomes" id="UP000471360"/>
    </source>
</evidence>
<accession>A0A1X9VAW9</accession>
<evidence type="ECO:0000313" key="16">
    <source>
        <dbReference type="Proteomes" id="UP000843571"/>
    </source>
</evidence>
<dbReference type="EMBL" id="AATJKW010000007">
    <property type="protein sequence ID" value="EFL9836593.1"/>
    <property type="molecule type" value="Genomic_DNA"/>
</dbReference>
<dbReference type="EMBL" id="DABCJL010000003">
    <property type="protein sequence ID" value="HAH7768238.1"/>
    <property type="molecule type" value="Genomic_DNA"/>
</dbReference>
<reference evidence="9 10" key="3">
    <citation type="submission" date="2018-10" db="EMBL/GenBank/DDBJ databases">
        <title>Comparison of Escherichia coli isolates recovered from retail chicken and from chicken fecal samples by antimicrobial susceptibility test and whole genome sequencing.</title>
        <authorList>
            <person name="Tang B."/>
            <person name="Ma Y."/>
            <person name="He X."/>
            <person name="Cao L."/>
            <person name="Xia X."/>
            <person name="Yang H."/>
        </authorList>
    </citation>
    <scope>NUCLEOTIDE SEQUENCE [LARGE SCALE GENOMIC DNA]</scope>
    <source>
        <strain evidence="9 10">CMJH98b</strain>
    </source>
</reference>
<dbReference type="EMBL" id="AAAGZE010000104">
    <property type="protein sequence ID" value="EAC1534984.1"/>
    <property type="molecule type" value="Genomic_DNA"/>
</dbReference>
<proteinExistence type="predicted"/>
<evidence type="ECO:0000256" key="1">
    <source>
        <dbReference type="SAM" id="SignalP"/>
    </source>
</evidence>
<name>A0A1X9VAW9_ECOLX</name>
<dbReference type="EMBL" id="VOTT01000024">
    <property type="protein sequence ID" value="MPU47981.1"/>
    <property type="molecule type" value="Genomic_DNA"/>
</dbReference>
<dbReference type="EMBL" id="RDDM01000071">
    <property type="protein sequence ID" value="RLY57879.1"/>
    <property type="molecule type" value="Genomic_DNA"/>
</dbReference>
<feature type="signal peptide" evidence="1">
    <location>
        <begin position="1"/>
        <end position="17"/>
    </location>
</feature>
<reference evidence="5 16" key="1">
    <citation type="journal article" date="2018" name="Genome Biol.">
        <title>SKESA: strategic k-mer extension for scrupulous assemblies.</title>
        <authorList>
            <person name="Souvorov A."/>
            <person name="Agarwala R."/>
            <person name="Lipman D.J."/>
        </authorList>
    </citation>
    <scope>NUCLEOTIDE SEQUENCE [LARGE SCALE GENOMIC DNA]</scope>
    <source>
        <strain evidence="5">C0382</strain>
    </source>
</reference>
<evidence type="ECO:0000313" key="11">
    <source>
        <dbReference type="Proteomes" id="UP000382540"/>
    </source>
</evidence>
<evidence type="ECO:0000313" key="2">
    <source>
        <dbReference type="EMBL" id="EAC1534984.1"/>
    </source>
</evidence>
<dbReference type="Proteomes" id="UP000392867">
    <property type="component" value="Unassembled WGS sequence"/>
</dbReference>
<sequence>MRIMLILLCFFSFPCFSGDKIKIVKTCQLKKNESVQLLSLRTIDGDTLYLKFRNVITGAFLDTPTKSYDFFGDVVLSQCINGSLIFALEYGSPYIKGCLVTGWENGFKGKNSPEGFCFAERNIPEAVWFGKNNILIIIRNQMDVGTWKGKYIIYDNAKKSGERAYSSDNLPSKDGYIIFALNK</sequence>
<evidence type="ECO:0000313" key="4">
    <source>
        <dbReference type="EMBL" id="EFL9836593.1"/>
    </source>
</evidence>
<reference evidence="4 15" key="2">
    <citation type="submission" date="2018-08" db="EMBL/GenBank/DDBJ databases">
        <authorList>
            <consortium name="GenomeTrakr network: Whole genome sequencing for foodborne pathogen traceback"/>
        </authorList>
    </citation>
    <scope>NUCLEOTIDE SEQUENCE [LARGE SCALE GENOMIC DNA]</scope>
    <source>
        <strain evidence="4 15">AZ-TG73583</strain>
    </source>
</reference>
<dbReference type="AlphaFoldDB" id="A0A1X9VAW9"/>
<evidence type="ECO:0000313" key="10">
    <source>
        <dbReference type="Proteomes" id="UP000281340"/>
    </source>
</evidence>
<organism evidence="7 12">
    <name type="scientific">Escherichia coli</name>
    <dbReference type="NCBI Taxonomy" id="562"/>
    <lineage>
        <taxon>Bacteria</taxon>
        <taxon>Pseudomonadati</taxon>
        <taxon>Pseudomonadota</taxon>
        <taxon>Gammaproteobacteria</taxon>
        <taxon>Enterobacterales</taxon>
        <taxon>Enterobacteriaceae</taxon>
        <taxon>Escherichia</taxon>
    </lineage>
</organism>
<dbReference type="Proteomes" id="UP000843571">
    <property type="component" value="Unassembled WGS sequence"/>
</dbReference>
<evidence type="ECO:0000313" key="3">
    <source>
        <dbReference type="EMBL" id="EFH6095347.1"/>
    </source>
</evidence>